<feature type="domain" description="DUF5655" evidence="1">
    <location>
        <begin position="22"/>
        <end position="126"/>
    </location>
</feature>
<keyword evidence="3" id="KW-1185">Reference proteome</keyword>
<sequence>MELPEHYSADLLFFFQDRPLELSLYERLAAALAAALPGLRVKVQKSQISFYGRHLFAAASLPLRRKKDWPRQCLLVSFGLGFRLDSPRIALSTEPYPRRWTHHVVVARPEEIDEELLGWLEAAWRFAEEKR</sequence>
<dbReference type="RefSeq" id="WP_349139900.1">
    <property type="nucleotide sequence ID" value="NZ_JBBMFT010000003.1"/>
</dbReference>
<proteinExistence type="predicted"/>
<name>A0ABV1ENX5_9FIRM</name>
<evidence type="ECO:0000259" key="1">
    <source>
        <dbReference type="Pfam" id="PF18899"/>
    </source>
</evidence>
<dbReference type="Proteomes" id="UP001440599">
    <property type="component" value="Unassembled WGS sequence"/>
</dbReference>
<protein>
    <submittedName>
        <fullName evidence="2">DUF5655 domain-containing protein</fullName>
    </submittedName>
</protein>
<comment type="caution">
    <text evidence="2">The sequence shown here is derived from an EMBL/GenBank/DDBJ whole genome shotgun (WGS) entry which is preliminary data.</text>
</comment>
<gene>
    <name evidence="2" type="ORF">WMO45_07190</name>
</gene>
<dbReference type="InterPro" id="IPR043714">
    <property type="entry name" value="DUF5655"/>
</dbReference>
<evidence type="ECO:0000313" key="2">
    <source>
        <dbReference type="EMBL" id="MEQ2456303.1"/>
    </source>
</evidence>
<evidence type="ECO:0000313" key="3">
    <source>
        <dbReference type="Proteomes" id="UP001440599"/>
    </source>
</evidence>
<organism evidence="2 3">
    <name type="scientific">Flavonifractor hominis</name>
    <dbReference type="NCBI Taxonomy" id="3133178"/>
    <lineage>
        <taxon>Bacteria</taxon>
        <taxon>Bacillati</taxon>
        <taxon>Bacillota</taxon>
        <taxon>Clostridia</taxon>
        <taxon>Eubacteriales</taxon>
        <taxon>Oscillospiraceae</taxon>
        <taxon>Flavonifractor</taxon>
    </lineage>
</organism>
<dbReference type="Pfam" id="PF18899">
    <property type="entry name" value="DUF5655"/>
    <property type="match status" value="1"/>
</dbReference>
<dbReference type="EMBL" id="JBBMFT010000003">
    <property type="protein sequence ID" value="MEQ2456303.1"/>
    <property type="molecule type" value="Genomic_DNA"/>
</dbReference>
<accession>A0ABV1ENX5</accession>
<reference evidence="2 3" key="1">
    <citation type="submission" date="2024-03" db="EMBL/GenBank/DDBJ databases">
        <title>Human intestinal bacterial collection.</title>
        <authorList>
            <person name="Pauvert C."/>
            <person name="Hitch T.C.A."/>
            <person name="Clavel T."/>
        </authorList>
    </citation>
    <scope>NUCLEOTIDE SEQUENCE [LARGE SCALE GENOMIC DNA]</scope>
    <source>
        <strain evidence="2 3">CLA-AP-H34</strain>
    </source>
</reference>